<dbReference type="Proteomes" id="UP000182658">
    <property type="component" value="Unassembled WGS sequence"/>
</dbReference>
<evidence type="ECO:0000313" key="3">
    <source>
        <dbReference type="EMBL" id="OIW23357.1"/>
    </source>
</evidence>
<name>A0A1J7I7G3_9PEZI</name>
<keyword evidence="2" id="KW-1133">Transmembrane helix</keyword>
<organism evidence="3 4">
    <name type="scientific">Coniochaeta ligniaria NRRL 30616</name>
    <dbReference type="NCBI Taxonomy" id="1408157"/>
    <lineage>
        <taxon>Eukaryota</taxon>
        <taxon>Fungi</taxon>
        <taxon>Dikarya</taxon>
        <taxon>Ascomycota</taxon>
        <taxon>Pezizomycotina</taxon>
        <taxon>Sordariomycetes</taxon>
        <taxon>Sordariomycetidae</taxon>
        <taxon>Coniochaetales</taxon>
        <taxon>Coniochaetaceae</taxon>
        <taxon>Coniochaeta</taxon>
    </lineage>
</organism>
<keyword evidence="2" id="KW-0472">Membrane</keyword>
<dbReference type="EMBL" id="KV875107">
    <property type="protein sequence ID" value="OIW23357.1"/>
    <property type="molecule type" value="Genomic_DNA"/>
</dbReference>
<proteinExistence type="predicted"/>
<evidence type="ECO:0000256" key="1">
    <source>
        <dbReference type="SAM" id="MobiDB-lite"/>
    </source>
</evidence>
<gene>
    <name evidence="3" type="ORF">CONLIGDRAFT_686801</name>
</gene>
<feature type="region of interest" description="Disordered" evidence="1">
    <location>
        <begin position="1"/>
        <end position="33"/>
    </location>
</feature>
<feature type="region of interest" description="Disordered" evidence="1">
    <location>
        <begin position="62"/>
        <end position="116"/>
    </location>
</feature>
<accession>A0A1J7I7G3</accession>
<dbReference type="AlphaFoldDB" id="A0A1J7I7G3"/>
<feature type="compositionally biased region" description="Basic residues" evidence="1">
    <location>
        <begin position="1"/>
        <end position="12"/>
    </location>
</feature>
<keyword evidence="2" id="KW-0812">Transmembrane</keyword>
<feature type="compositionally biased region" description="Gly residues" evidence="1">
    <location>
        <begin position="194"/>
        <end position="203"/>
    </location>
</feature>
<feature type="compositionally biased region" description="Low complexity" evidence="1">
    <location>
        <begin position="72"/>
        <end position="81"/>
    </location>
</feature>
<protein>
    <submittedName>
        <fullName evidence="3">Uncharacterized protein</fullName>
    </submittedName>
</protein>
<feature type="transmembrane region" description="Helical" evidence="2">
    <location>
        <begin position="41"/>
        <end position="62"/>
    </location>
</feature>
<sequence length="282" mass="30394">MHPRKPPAKRRGAATVQPPPAPSPDPASPSKPAPIPQLQQFLIPVAFFIFVLVITCTIRSAASPSGSDGHLISPSTSTTTPSPNPIPNSEPVNQLTPTPKAPKVTLPPEPNTPRSKICTTYTHLSHHPPLYLSTTTASPPPTLFALFGVDINSGVPFFNASPPGQRPQPRELESFEWRTFVSDHFDAALRGLRKGSGGWGGENGGDEGPETKEREEDRGRRMSLVYGYNVLHEVGSATEYVNFFLVWTEEKRLGGLGGRGRGRWEGVGRGRLGRLCPGLEGG</sequence>
<feature type="compositionally biased region" description="Basic and acidic residues" evidence="1">
    <location>
        <begin position="209"/>
        <end position="218"/>
    </location>
</feature>
<dbReference type="InParanoid" id="A0A1J7I7G3"/>
<evidence type="ECO:0000256" key="2">
    <source>
        <dbReference type="SAM" id="Phobius"/>
    </source>
</evidence>
<feature type="region of interest" description="Disordered" evidence="1">
    <location>
        <begin position="192"/>
        <end position="218"/>
    </location>
</feature>
<reference evidence="3 4" key="1">
    <citation type="submission" date="2016-10" db="EMBL/GenBank/DDBJ databases">
        <title>Draft genome sequence of Coniochaeta ligniaria NRRL30616, a lignocellulolytic fungus for bioabatement of inhibitors in plant biomass hydrolysates.</title>
        <authorList>
            <consortium name="DOE Joint Genome Institute"/>
            <person name="Jimenez D.J."/>
            <person name="Hector R.E."/>
            <person name="Riley R."/>
            <person name="Sun H."/>
            <person name="Grigoriev I.V."/>
            <person name="Van Elsas J.D."/>
            <person name="Nichols N.N."/>
        </authorList>
    </citation>
    <scope>NUCLEOTIDE SEQUENCE [LARGE SCALE GENOMIC DNA]</scope>
    <source>
        <strain evidence="3 4">NRRL 30616</strain>
    </source>
</reference>
<keyword evidence="4" id="KW-1185">Reference proteome</keyword>
<evidence type="ECO:0000313" key="4">
    <source>
        <dbReference type="Proteomes" id="UP000182658"/>
    </source>
</evidence>
<feature type="compositionally biased region" description="Pro residues" evidence="1">
    <location>
        <begin position="17"/>
        <end position="33"/>
    </location>
</feature>